<dbReference type="PANTHER" id="PTHR43462">
    <property type="entry name" value="ALANYL-TRNA EDITING PROTEIN"/>
    <property type="match status" value="1"/>
</dbReference>
<comment type="subcellular location">
    <subcellularLocation>
        <location evidence="2">Cytoplasm</location>
    </subcellularLocation>
</comment>
<dbReference type="GO" id="GO:0005737">
    <property type="term" value="C:cytoplasm"/>
    <property type="evidence" value="ECO:0007669"/>
    <property type="project" value="UniProtKB-SubCell"/>
</dbReference>
<dbReference type="PANTHER" id="PTHR43462:SF1">
    <property type="entry name" value="ALANYL-TRNA EDITING PROTEIN AARSD1"/>
    <property type="match status" value="1"/>
</dbReference>
<protein>
    <recommendedName>
        <fullName evidence="6">Alanyl-transfer RNA synthetases family profile domain-containing protein</fullName>
    </recommendedName>
</protein>
<accession>A0A9D1IT71</accession>
<comment type="cofactor">
    <cofactor evidence="1">
        <name>Zn(2+)</name>
        <dbReference type="ChEBI" id="CHEBI:29105"/>
    </cofactor>
</comment>
<dbReference type="EMBL" id="DVMR01000001">
    <property type="protein sequence ID" value="HIU42675.1"/>
    <property type="molecule type" value="Genomic_DNA"/>
</dbReference>
<evidence type="ECO:0000256" key="3">
    <source>
        <dbReference type="ARBA" id="ARBA00022723"/>
    </source>
</evidence>
<dbReference type="InterPro" id="IPR003156">
    <property type="entry name" value="DHHA1_dom"/>
</dbReference>
<evidence type="ECO:0000256" key="1">
    <source>
        <dbReference type="ARBA" id="ARBA00001947"/>
    </source>
</evidence>
<dbReference type="InterPro" id="IPR018165">
    <property type="entry name" value="Ala-tRNA-synth_IIc_core"/>
</dbReference>
<dbReference type="SUPFAM" id="SSF50447">
    <property type="entry name" value="Translation proteins"/>
    <property type="match status" value="1"/>
</dbReference>
<dbReference type="SMART" id="SM00863">
    <property type="entry name" value="tRNA_SAD"/>
    <property type="match status" value="1"/>
</dbReference>
<dbReference type="Pfam" id="PF07973">
    <property type="entry name" value="tRNA_SAD"/>
    <property type="match status" value="1"/>
</dbReference>
<dbReference type="GO" id="GO:0003676">
    <property type="term" value="F:nucleic acid binding"/>
    <property type="evidence" value="ECO:0007669"/>
    <property type="project" value="InterPro"/>
</dbReference>
<dbReference type="Proteomes" id="UP000824073">
    <property type="component" value="Unassembled WGS sequence"/>
</dbReference>
<name>A0A9D1IT71_9CLOT</name>
<keyword evidence="3" id="KW-0479">Metal-binding</keyword>
<keyword evidence="4" id="KW-0862">Zinc</keyword>
<dbReference type="GO" id="GO:0002161">
    <property type="term" value="F:aminoacyl-tRNA deacylase activity"/>
    <property type="evidence" value="ECO:0007669"/>
    <property type="project" value="UniProtKB-ARBA"/>
</dbReference>
<dbReference type="GO" id="GO:0004813">
    <property type="term" value="F:alanine-tRNA ligase activity"/>
    <property type="evidence" value="ECO:0007669"/>
    <property type="project" value="InterPro"/>
</dbReference>
<evidence type="ECO:0000256" key="2">
    <source>
        <dbReference type="ARBA" id="ARBA00004496"/>
    </source>
</evidence>
<dbReference type="Gene3D" id="2.40.30.130">
    <property type="match status" value="1"/>
</dbReference>
<dbReference type="InterPro" id="IPR051335">
    <property type="entry name" value="Alanyl-tRNA_Editing_Enzymes"/>
</dbReference>
<gene>
    <name evidence="7" type="ORF">IAB67_00065</name>
</gene>
<evidence type="ECO:0000256" key="5">
    <source>
        <dbReference type="SAM" id="Coils"/>
    </source>
</evidence>
<evidence type="ECO:0000256" key="4">
    <source>
        <dbReference type="ARBA" id="ARBA00022833"/>
    </source>
</evidence>
<dbReference type="InterPro" id="IPR012947">
    <property type="entry name" value="tRNA_SAD"/>
</dbReference>
<sequence length="401" mass="43550">MTIRLFDDAPGLFQARAQVLSCTPCDGGFAVRLDQTIFFPRGGGQPCDAGDIGGVTVSDTYDEQGEIVHILSRPVCGEVELHIDGERRLELMRHHLGQHILSSVIDQTFGVPTIIARIEDAGPHIELQSPLTDAQLMTAQELTQQVIDRDLPVHAAYYSPEEAAKLPVRGRITPHERIRLVSIEGFDLNACGGTHCPSTGGVEDLLITGTKSVRGVFRVYYCAGQAAKKARLDRGFAVLSMQRALSCENLDEFTAAQQALLERRDALEVQNHALREQLLRSDTALWAELSRTLEQGRLAAAILGDGDVKHLRAVAEALCAEQPSALLFAVRQSGQLSLLFMRSKSKTGPNLGAHVKDLCARLGGRGGGSPLLAQGMVPGSEESERAIEEVFESIAREYDLP</sequence>
<dbReference type="InterPro" id="IPR018163">
    <property type="entry name" value="Thr/Ala-tRNA-synth_IIc_edit"/>
</dbReference>
<evidence type="ECO:0000313" key="8">
    <source>
        <dbReference type="Proteomes" id="UP000824073"/>
    </source>
</evidence>
<evidence type="ECO:0000313" key="7">
    <source>
        <dbReference type="EMBL" id="HIU42675.1"/>
    </source>
</evidence>
<dbReference type="Gene3D" id="3.10.310.40">
    <property type="match status" value="1"/>
</dbReference>
<proteinExistence type="predicted"/>
<dbReference type="Gene3D" id="3.30.980.10">
    <property type="entry name" value="Threonyl-trna Synthetase, Chain A, domain 2"/>
    <property type="match status" value="1"/>
</dbReference>
<dbReference type="GO" id="GO:0006419">
    <property type="term" value="P:alanyl-tRNA aminoacylation"/>
    <property type="evidence" value="ECO:0007669"/>
    <property type="project" value="InterPro"/>
</dbReference>
<dbReference type="Pfam" id="PF02272">
    <property type="entry name" value="DHHA1"/>
    <property type="match status" value="1"/>
</dbReference>
<dbReference type="GO" id="GO:0005524">
    <property type="term" value="F:ATP binding"/>
    <property type="evidence" value="ECO:0007669"/>
    <property type="project" value="InterPro"/>
</dbReference>
<reference evidence="7" key="1">
    <citation type="submission" date="2020-10" db="EMBL/GenBank/DDBJ databases">
        <authorList>
            <person name="Gilroy R."/>
        </authorList>
    </citation>
    <scope>NUCLEOTIDE SEQUENCE</scope>
    <source>
        <strain evidence="7">CHK191-8634</strain>
    </source>
</reference>
<evidence type="ECO:0000259" key="6">
    <source>
        <dbReference type="PROSITE" id="PS50860"/>
    </source>
</evidence>
<comment type="caution">
    <text evidence="7">The sequence shown here is derived from an EMBL/GenBank/DDBJ whole genome shotgun (WGS) entry which is preliminary data.</text>
</comment>
<reference evidence="7" key="2">
    <citation type="journal article" date="2021" name="PeerJ">
        <title>Extensive microbial diversity within the chicken gut microbiome revealed by metagenomics and culture.</title>
        <authorList>
            <person name="Gilroy R."/>
            <person name="Ravi A."/>
            <person name="Getino M."/>
            <person name="Pursley I."/>
            <person name="Horton D.L."/>
            <person name="Alikhan N.F."/>
            <person name="Baker D."/>
            <person name="Gharbi K."/>
            <person name="Hall N."/>
            <person name="Watson M."/>
            <person name="Adriaenssens E.M."/>
            <person name="Foster-Nyarko E."/>
            <person name="Jarju S."/>
            <person name="Secka A."/>
            <person name="Antonio M."/>
            <person name="Oren A."/>
            <person name="Chaudhuri R.R."/>
            <person name="La Ragione R."/>
            <person name="Hildebrand F."/>
            <person name="Pallen M.J."/>
        </authorList>
    </citation>
    <scope>NUCLEOTIDE SEQUENCE</scope>
    <source>
        <strain evidence="7">CHK191-8634</strain>
    </source>
</reference>
<organism evidence="7 8">
    <name type="scientific">Candidatus Ventrousia excrementavium</name>
    <dbReference type="NCBI Taxonomy" id="2840961"/>
    <lineage>
        <taxon>Bacteria</taxon>
        <taxon>Bacillati</taxon>
        <taxon>Bacillota</taxon>
        <taxon>Clostridia</taxon>
        <taxon>Eubacteriales</taxon>
        <taxon>Clostridiaceae</taxon>
        <taxon>Clostridiaceae incertae sedis</taxon>
        <taxon>Candidatus Ventrousia</taxon>
    </lineage>
</organism>
<dbReference type="AlphaFoldDB" id="A0A9D1IT71"/>
<feature type="domain" description="Alanyl-transfer RNA synthetases family profile" evidence="6">
    <location>
        <begin position="1"/>
        <end position="233"/>
    </location>
</feature>
<dbReference type="PROSITE" id="PS50860">
    <property type="entry name" value="AA_TRNA_LIGASE_II_ALA"/>
    <property type="match status" value="1"/>
</dbReference>
<feature type="coiled-coil region" evidence="5">
    <location>
        <begin position="250"/>
        <end position="277"/>
    </location>
</feature>
<dbReference type="GO" id="GO:0046872">
    <property type="term" value="F:metal ion binding"/>
    <property type="evidence" value="ECO:0007669"/>
    <property type="project" value="UniProtKB-KW"/>
</dbReference>
<dbReference type="InterPro" id="IPR009000">
    <property type="entry name" value="Transl_B-barrel_sf"/>
</dbReference>
<keyword evidence="5" id="KW-0175">Coiled coil</keyword>
<dbReference type="SUPFAM" id="SSF55186">
    <property type="entry name" value="ThrRS/AlaRS common domain"/>
    <property type="match status" value="1"/>
</dbReference>